<dbReference type="AlphaFoldDB" id="A0A1J1C835"/>
<keyword evidence="1" id="KW-0812">Transmembrane</keyword>
<protein>
    <submittedName>
        <fullName evidence="2">Uncharacterized protein</fullName>
    </submittedName>
</protein>
<gene>
    <name evidence="2" type="ORF">Cabys_2110</name>
</gene>
<dbReference type="KEGG" id="caby:Cabys_2110"/>
<keyword evidence="1" id="KW-0472">Membrane</keyword>
<dbReference type="Proteomes" id="UP000183868">
    <property type="component" value="Chromosome"/>
</dbReference>
<organism evidence="2 3">
    <name type="scientific">Caldithrix abyssi DSM 13497</name>
    <dbReference type="NCBI Taxonomy" id="880073"/>
    <lineage>
        <taxon>Bacteria</taxon>
        <taxon>Pseudomonadati</taxon>
        <taxon>Calditrichota</taxon>
        <taxon>Calditrichia</taxon>
        <taxon>Calditrichales</taxon>
        <taxon>Calditrichaceae</taxon>
        <taxon>Caldithrix</taxon>
    </lineage>
</organism>
<proteinExistence type="predicted"/>
<dbReference type="EMBL" id="CP018099">
    <property type="protein sequence ID" value="APF18859.1"/>
    <property type="molecule type" value="Genomic_DNA"/>
</dbReference>
<accession>A0A1J1C835</accession>
<evidence type="ECO:0000256" key="1">
    <source>
        <dbReference type="SAM" id="Phobius"/>
    </source>
</evidence>
<feature type="transmembrane region" description="Helical" evidence="1">
    <location>
        <begin position="6"/>
        <end position="24"/>
    </location>
</feature>
<name>A0A1J1C835_CALAY</name>
<evidence type="ECO:0000313" key="2">
    <source>
        <dbReference type="EMBL" id="APF18859.1"/>
    </source>
</evidence>
<sequence>MFVFGLWLRLYFVHFPVILYTLYLPESRRLSFLKWIG</sequence>
<reference evidence="2 3" key="1">
    <citation type="submission" date="2016-11" db="EMBL/GenBank/DDBJ databases">
        <title>Genomic analysis of Caldithrix abyssi and proposal of a novel bacterial phylum Caldithrichaeota.</title>
        <authorList>
            <person name="Kublanov I."/>
            <person name="Sigalova O."/>
            <person name="Gavrilov S."/>
            <person name="Lebedinsky A."/>
            <person name="Ivanova N."/>
            <person name="Daum C."/>
            <person name="Reddy T."/>
            <person name="Klenk H.P."/>
            <person name="Goker M."/>
            <person name="Reva O."/>
            <person name="Miroshnichenko M."/>
            <person name="Kyprides N."/>
            <person name="Woyke T."/>
            <person name="Gelfand M."/>
        </authorList>
    </citation>
    <scope>NUCLEOTIDE SEQUENCE [LARGE SCALE GENOMIC DNA]</scope>
    <source>
        <strain evidence="2 3">LF13</strain>
    </source>
</reference>
<evidence type="ECO:0000313" key="3">
    <source>
        <dbReference type="Proteomes" id="UP000183868"/>
    </source>
</evidence>
<keyword evidence="1" id="KW-1133">Transmembrane helix</keyword>